<dbReference type="InterPro" id="IPR051650">
    <property type="entry name" value="SL_signaling_regulator"/>
</dbReference>
<keyword evidence="2" id="KW-0677">Repeat</keyword>
<gene>
    <name evidence="4" type="ORF">OIU79_006063</name>
</gene>
<dbReference type="Proteomes" id="UP001151532">
    <property type="component" value="Chromosome 10"/>
</dbReference>
<name>A0A9Q0TUP7_SALPP</name>
<proteinExistence type="inferred from homology"/>
<reference evidence="4" key="1">
    <citation type="submission" date="2022-11" db="EMBL/GenBank/DDBJ databases">
        <authorList>
            <person name="Hyden B.L."/>
            <person name="Feng K."/>
            <person name="Yates T."/>
            <person name="Jawdy S."/>
            <person name="Smart L.B."/>
            <person name="Muchero W."/>
        </authorList>
    </citation>
    <scope>NUCLEOTIDE SEQUENCE</scope>
    <source>
        <tissue evidence="4">Shoot tip</tissue>
    </source>
</reference>
<comment type="similarity">
    <text evidence="1">Belongs to the ClpA/ClpB family.</text>
</comment>
<dbReference type="AlphaFoldDB" id="A0A9Q0TUP7"/>
<evidence type="ECO:0000259" key="3">
    <source>
        <dbReference type="Pfam" id="PF23569"/>
    </source>
</evidence>
<reference evidence="4" key="2">
    <citation type="journal article" date="2023" name="Int. J. Mol. Sci.">
        <title>De Novo Assembly and Annotation of 11 Diverse Shrub Willow (Salix) Genomes Reveals Novel Gene Organization in Sex-Linked Regions.</title>
        <authorList>
            <person name="Hyden B."/>
            <person name="Feng K."/>
            <person name="Yates T.B."/>
            <person name="Jawdy S."/>
            <person name="Cereghino C."/>
            <person name="Smart L.B."/>
            <person name="Muchero W."/>
        </authorList>
    </citation>
    <scope>NUCLEOTIDE SEQUENCE</scope>
    <source>
        <tissue evidence="4">Shoot tip</tissue>
    </source>
</reference>
<evidence type="ECO:0000256" key="1">
    <source>
        <dbReference type="ARBA" id="ARBA00008675"/>
    </source>
</evidence>
<dbReference type="EMBL" id="JAPFFK010000014">
    <property type="protein sequence ID" value="KAJ6718055.1"/>
    <property type="molecule type" value="Genomic_DNA"/>
</dbReference>
<evidence type="ECO:0000313" key="5">
    <source>
        <dbReference type="Proteomes" id="UP001151532"/>
    </source>
</evidence>
<organism evidence="4 5">
    <name type="scientific">Salix purpurea</name>
    <name type="common">Purple osier willow</name>
    <dbReference type="NCBI Taxonomy" id="77065"/>
    <lineage>
        <taxon>Eukaryota</taxon>
        <taxon>Viridiplantae</taxon>
        <taxon>Streptophyta</taxon>
        <taxon>Embryophyta</taxon>
        <taxon>Tracheophyta</taxon>
        <taxon>Spermatophyta</taxon>
        <taxon>Magnoliopsida</taxon>
        <taxon>eudicotyledons</taxon>
        <taxon>Gunneridae</taxon>
        <taxon>Pentapetalae</taxon>
        <taxon>rosids</taxon>
        <taxon>fabids</taxon>
        <taxon>Malpighiales</taxon>
        <taxon>Salicaceae</taxon>
        <taxon>Saliceae</taxon>
        <taxon>Salix</taxon>
    </lineage>
</organism>
<protein>
    <submittedName>
        <fullName evidence="4">PROTEIN SMAX1-LIKE 8</fullName>
    </submittedName>
</protein>
<sequence length="387" mass="43613">MAKPRPFMPSRLSYHSLRHLYVTRVRVRGILRTHRDSSSKPSSSASVYHSTECRRVNSATTHLQFRTRLWLLLNGLKRTRGDSRRNFNLYHQIQQQQQQSSSSISCIKVELQNLILSILDDPVVSRVFGEAGFRSSEIKLAIVRPLPQVFKFSSSRFKGPPLFLCNLLSSEDPDSLYSGPGRRGVFSFPFSGGLFLNSNSNIGDANCGRIGEVLARKKGRNPLLVGLSAYHTLASFSEMVEKRKENVLPVELCGLSFICIESDVNKFITSENFDKQCVDLKFEEMGQSVEKILGPGLLVNFGDLKAFVSNDDHNNGLDDAVSYVIEKLTKLLQLYGGRVWLIGAASYENYSKFVGRFPSTEKDWDLHLLPITFLRTSSVAESYPRSR</sequence>
<dbReference type="OrthoDB" id="1723324at2759"/>
<accession>A0A9Q0TUP7</accession>
<keyword evidence="5" id="KW-1185">Reference proteome</keyword>
<dbReference type="Pfam" id="PF23569">
    <property type="entry name" value="NBD_SMAX1"/>
    <property type="match status" value="1"/>
</dbReference>
<dbReference type="InterPro" id="IPR058680">
    <property type="entry name" value="NBD_SMAX1-like"/>
</dbReference>
<dbReference type="PANTHER" id="PTHR43572:SF49">
    <property type="entry name" value="PROTEIN SMAX1-LIKE 8"/>
    <property type="match status" value="1"/>
</dbReference>
<feature type="domain" description="SMAX1-like nucleotide binding" evidence="3">
    <location>
        <begin position="209"/>
        <end position="372"/>
    </location>
</feature>
<dbReference type="PANTHER" id="PTHR43572">
    <property type="entry name" value="CHAPERONE PROTEIN CLPD, CHLOROPLASTIC"/>
    <property type="match status" value="1"/>
</dbReference>
<evidence type="ECO:0000313" key="4">
    <source>
        <dbReference type="EMBL" id="KAJ6718055.1"/>
    </source>
</evidence>
<comment type="caution">
    <text evidence="4">The sequence shown here is derived from an EMBL/GenBank/DDBJ whole genome shotgun (WGS) entry which is preliminary data.</text>
</comment>
<evidence type="ECO:0000256" key="2">
    <source>
        <dbReference type="ARBA" id="ARBA00022737"/>
    </source>
</evidence>